<accession>A0A7S4I613</accession>
<keyword evidence="2 3" id="KW-0040">ANK repeat</keyword>
<evidence type="ECO:0000313" key="4">
    <source>
        <dbReference type="EMBL" id="CAE2219272.1"/>
    </source>
</evidence>
<dbReference type="Gene3D" id="1.25.40.20">
    <property type="entry name" value="Ankyrin repeat-containing domain"/>
    <property type="match status" value="1"/>
</dbReference>
<dbReference type="PROSITE" id="PS50297">
    <property type="entry name" value="ANK_REP_REGION"/>
    <property type="match status" value="2"/>
</dbReference>
<dbReference type="SMART" id="SM00248">
    <property type="entry name" value="ANK"/>
    <property type="match status" value="3"/>
</dbReference>
<evidence type="ECO:0000256" key="2">
    <source>
        <dbReference type="ARBA" id="ARBA00023043"/>
    </source>
</evidence>
<dbReference type="Pfam" id="PF12796">
    <property type="entry name" value="Ank_2"/>
    <property type="match status" value="1"/>
</dbReference>
<proteinExistence type="predicted"/>
<dbReference type="InterPro" id="IPR050776">
    <property type="entry name" value="Ank_Repeat/CDKN_Inhibitor"/>
</dbReference>
<dbReference type="InterPro" id="IPR002110">
    <property type="entry name" value="Ankyrin_rpt"/>
</dbReference>
<reference evidence="4" key="1">
    <citation type="submission" date="2021-01" db="EMBL/GenBank/DDBJ databases">
        <authorList>
            <person name="Corre E."/>
            <person name="Pelletier E."/>
            <person name="Niang G."/>
            <person name="Scheremetjew M."/>
            <person name="Finn R."/>
            <person name="Kale V."/>
            <person name="Holt S."/>
            <person name="Cochrane G."/>
            <person name="Meng A."/>
            <person name="Brown T."/>
            <person name="Cohen L."/>
        </authorList>
    </citation>
    <scope>NUCLEOTIDE SEQUENCE</scope>
    <source>
        <strain evidence="4">DIVA3 518/3/11/1/6</strain>
    </source>
</reference>
<sequence>MLHAAGLPLPDVGKLLQICATLDQPGQYYPEELEELRDEACNSISPLGSTPLHFIALGRDVDMAKWLIDNGSTFRANDDGQTPLHWACKGGYLPMVELLVAHMRESSIKHKDNNNKDARQWAKEYGHHDIVTFLSPYKKQPKIRTILIKIKPVK</sequence>
<dbReference type="PANTHER" id="PTHR24201">
    <property type="entry name" value="ANK_REP_REGION DOMAIN-CONTAINING PROTEIN"/>
    <property type="match status" value="1"/>
</dbReference>
<evidence type="ECO:0000256" key="3">
    <source>
        <dbReference type="PROSITE-ProRule" id="PRU00023"/>
    </source>
</evidence>
<feature type="repeat" description="ANK" evidence="3">
    <location>
        <begin position="47"/>
        <end position="79"/>
    </location>
</feature>
<keyword evidence="1" id="KW-0677">Repeat</keyword>
<organism evidence="4">
    <name type="scientific">Vannella robusta</name>
    <dbReference type="NCBI Taxonomy" id="1487602"/>
    <lineage>
        <taxon>Eukaryota</taxon>
        <taxon>Amoebozoa</taxon>
        <taxon>Discosea</taxon>
        <taxon>Flabellinia</taxon>
        <taxon>Vannellidae</taxon>
        <taxon>Vannella</taxon>
    </lineage>
</organism>
<name>A0A7S4I613_9EUKA</name>
<dbReference type="SUPFAM" id="SSF48403">
    <property type="entry name" value="Ankyrin repeat"/>
    <property type="match status" value="1"/>
</dbReference>
<dbReference type="PROSITE" id="PS50088">
    <property type="entry name" value="ANK_REPEAT"/>
    <property type="match status" value="2"/>
</dbReference>
<evidence type="ECO:0000256" key="1">
    <source>
        <dbReference type="ARBA" id="ARBA00022737"/>
    </source>
</evidence>
<dbReference type="EMBL" id="HBKP01012032">
    <property type="protein sequence ID" value="CAE2219272.1"/>
    <property type="molecule type" value="Transcribed_RNA"/>
</dbReference>
<feature type="repeat" description="ANK" evidence="3">
    <location>
        <begin position="79"/>
        <end position="111"/>
    </location>
</feature>
<protein>
    <submittedName>
        <fullName evidence="4">Uncharacterized protein</fullName>
    </submittedName>
</protein>
<dbReference type="InterPro" id="IPR036770">
    <property type="entry name" value="Ankyrin_rpt-contain_sf"/>
</dbReference>
<dbReference type="AlphaFoldDB" id="A0A7S4I613"/>
<gene>
    <name evidence="4" type="ORF">VSP0166_LOCUS8438</name>
</gene>